<name>A0A6S7JY09_PARCT</name>
<comment type="caution">
    <text evidence="1">The sequence shown here is derived from an EMBL/GenBank/DDBJ whole genome shotgun (WGS) entry which is preliminary data.</text>
</comment>
<dbReference type="AlphaFoldDB" id="A0A6S7JY09"/>
<protein>
    <submittedName>
        <fullName evidence="1">Uncharacterized protein</fullName>
    </submittedName>
</protein>
<sequence length="82" mass="9188">TDSLSSIPELCSLESYVDDSKEYLSFSLPILDSSLSTMEDDLHRVFEWCCKNSLLINPDKTKTLAVGSQQLLQQLDHACPSH</sequence>
<proteinExistence type="predicted"/>
<reference evidence="1" key="1">
    <citation type="submission" date="2020-04" db="EMBL/GenBank/DDBJ databases">
        <authorList>
            <person name="Alioto T."/>
            <person name="Alioto T."/>
            <person name="Gomez Garrido J."/>
        </authorList>
    </citation>
    <scope>NUCLEOTIDE SEQUENCE</scope>
    <source>
        <strain evidence="1">A484AB</strain>
    </source>
</reference>
<organism evidence="1 2">
    <name type="scientific">Paramuricea clavata</name>
    <name type="common">Red gorgonian</name>
    <name type="synonym">Violescent sea-whip</name>
    <dbReference type="NCBI Taxonomy" id="317549"/>
    <lineage>
        <taxon>Eukaryota</taxon>
        <taxon>Metazoa</taxon>
        <taxon>Cnidaria</taxon>
        <taxon>Anthozoa</taxon>
        <taxon>Octocorallia</taxon>
        <taxon>Malacalcyonacea</taxon>
        <taxon>Plexauridae</taxon>
        <taxon>Paramuricea</taxon>
    </lineage>
</organism>
<feature type="non-terminal residue" evidence="1">
    <location>
        <position position="1"/>
    </location>
</feature>
<dbReference type="EMBL" id="CACRXK020011317">
    <property type="protein sequence ID" value="CAB4021202.1"/>
    <property type="molecule type" value="Genomic_DNA"/>
</dbReference>
<dbReference type="OrthoDB" id="5987630at2759"/>
<evidence type="ECO:0000313" key="1">
    <source>
        <dbReference type="EMBL" id="CAB4021202.1"/>
    </source>
</evidence>
<accession>A0A6S7JY09</accession>
<evidence type="ECO:0000313" key="2">
    <source>
        <dbReference type="Proteomes" id="UP001152795"/>
    </source>
</evidence>
<gene>
    <name evidence="1" type="ORF">PACLA_8A027111</name>
</gene>
<dbReference type="Proteomes" id="UP001152795">
    <property type="component" value="Unassembled WGS sequence"/>
</dbReference>
<keyword evidence="2" id="KW-1185">Reference proteome</keyword>